<proteinExistence type="predicted"/>
<gene>
    <name evidence="1" type="ORF">HYG86_16675</name>
</gene>
<evidence type="ECO:0000313" key="2">
    <source>
        <dbReference type="Proteomes" id="UP000516160"/>
    </source>
</evidence>
<dbReference type="EMBL" id="CP058559">
    <property type="protein sequence ID" value="QNO16741.1"/>
    <property type="molecule type" value="Genomic_DNA"/>
</dbReference>
<dbReference type="InterPro" id="IPR036102">
    <property type="entry name" value="OsmC/Ohrsf"/>
</dbReference>
<dbReference type="KEGG" id="acae:HYG86_16675"/>
<dbReference type="InterPro" id="IPR003718">
    <property type="entry name" value="OsmC/Ohr_fam"/>
</dbReference>
<organism evidence="1 2">
    <name type="scientific">Alkalicella caledoniensis</name>
    <dbReference type="NCBI Taxonomy" id="2731377"/>
    <lineage>
        <taxon>Bacteria</taxon>
        <taxon>Bacillati</taxon>
        <taxon>Bacillota</taxon>
        <taxon>Clostridia</taxon>
        <taxon>Eubacteriales</taxon>
        <taxon>Proteinivoracaceae</taxon>
        <taxon>Alkalicella</taxon>
    </lineage>
</organism>
<dbReference type="InterPro" id="IPR015946">
    <property type="entry name" value="KH_dom-like_a/b"/>
</dbReference>
<name>A0A7G9WDH9_ALKCA</name>
<dbReference type="PANTHER" id="PTHR34352">
    <property type="entry name" value="PROTEIN YHFA"/>
    <property type="match status" value="1"/>
</dbReference>
<dbReference type="Gene3D" id="3.30.300.20">
    <property type="match status" value="1"/>
</dbReference>
<reference evidence="1 2" key="1">
    <citation type="submission" date="2020-07" db="EMBL/GenBank/DDBJ databases">
        <title>Alkalicella. sp. LB2 genome.</title>
        <authorList>
            <person name="Postec A."/>
            <person name="Quemeneur M."/>
        </authorList>
    </citation>
    <scope>NUCLEOTIDE SEQUENCE [LARGE SCALE GENOMIC DNA]</scope>
    <source>
        <strain evidence="1 2">LB2</strain>
    </source>
</reference>
<evidence type="ECO:0000313" key="1">
    <source>
        <dbReference type="EMBL" id="QNO16741.1"/>
    </source>
</evidence>
<dbReference type="PANTHER" id="PTHR34352:SF1">
    <property type="entry name" value="PROTEIN YHFA"/>
    <property type="match status" value="1"/>
</dbReference>
<dbReference type="Proteomes" id="UP000516160">
    <property type="component" value="Chromosome"/>
</dbReference>
<keyword evidence="2" id="KW-1185">Reference proteome</keyword>
<dbReference type="Pfam" id="PF02566">
    <property type="entry name" value="OsmC"/>
    <property type="match status" value="1"/>
</dbReference>
<accession>A0A7G9WDH9</accession>
<protein>
    <submittedName>
        <fullName evidence="1">OsmC family protein</fullName>
    </submittedName>
</protein>
<sequence>MKTTVKWKNGMKFVGVNEHNTEVLMDIDDITGVRPMQMALMSIGGCTAVDVISTLEKMRQNVEGMEIEIEGLRRDEHPRYFEEIVIVYKFKGDLDGDKVERAIKLSKDKYCSVSNMFEPKAKISFRFEINK</sequence>
<dbReference type="SUPFAM" id="SSF82784">
    <property type="entry name" value="OsmC-like"/>
    <property type="match status" value="1"/>
</dbReference>
<dbReference type="AlphaFoldDB" id="A0A7G9WDH9"/>